<evidence type="ECO:0000256" key="1">
    <source>
        <dbReference type="SAM" id="Phobius"/>
    </source>
</evidence>
<keyword evidence="3" id="KW-1185">Reference proteome</keyword>
<organism evidence="2 3">
    <name type="scientific">Amycolatopsis camponoti</name>
    <dbReference type="NCBI Taxonomy" id="2606593"/>
    <lineage>
        <taxon>Bacteria</taxon>
        <taxon>Bacillati</taxon>
        <taxon>Actinomycetota</taxon>
        <taxon>Actinomycetes</taxon>
        <taxon>Pseudonocardiales</taxon>
        <taxon>Pseudonocardiaceae</taxon>
        <taxon>Amycolatopsis</taxon>
    </lineage>
</organism>
<dbReference type="Proteomes" id="UP000399805">
    <property type="component" value="Unassembled WGS sequence"/>
</dbReference>
<name>A0A6I8LIU7_9PSEU</name>
<dbReference type="EMBL" id="CABVGP010000001">
    <property type="protein sequence ID" value="VVJ15249.1"/>
    <property type="molecule type" value="Genomic_DNA"/>
</dbReference>
<proteinExistence type="predicted"/>
<keyword evidence="1" id="KW-0812">Transmembrane</keyword>
<protein>
    <submittedName>
        <fullName evidence="2">Uncharacterized protein</fullName>
    </submittedName>
</protein>
<dbReference type="AlphaFoldDB" id="A0A6I8LIU7"/>
<reference evidence="2 3" key="1">
    <citation type="submission" date="2019-09" db="EMBL/GenBank/DDBJ databases">
        <authorList>
            <person name="Leyn A S."/>
        </authorList>
    </citation>
    <scope>NUCLEOTIDE SEQUENCE [LARGE SCALE GENOMIC DNA]</scope>
    <source>
        <strain evidence="2">AA231_1</strain>
    </source>
</reference>
<keyword evidence="1" id="KW-1133">Transmembrane helix</keyword>
<dbReference type="RefSeq" id="WP_155540774.1">
    <property type="nucleotide sequence ID" value="NZ_CABVGP010000001.1"/>
</dbReference>
<sequence length="59" mass="6612">MSELDPRLRDEIDDQVAEALDAYLAEPGRLPTGRRWPLWLAIVLTNVVWLLVVVSGKPG</sequence>
<gene>
    <name evidence="2" type="ORF">AA23TX_00270</name>
</gene>
<accession>A0A6I8LIU7</accession>
<feature type="transmembrane region" description="Helical" evidence="1">
    <location>
        <begin position="36"/>
        <end position="54"/>
    </location>
</feature>
<evidence type="ECO:0000313" key="2">
    <source>
        <dbReference type="EMBL" id="VVJ15249.1"/>
    </source>
</evidence>
<evidence type="ECO:0000313" key="3">
    <source>
        <dbReference type="Proteomes" id="UP000399805"/>
    </source>
</evidence>
<keyword evidence="1" id="KW-0472">Membrane</keyword>